<reference evidence="1 2" key="2">
    <citation type="journal article" date="2019" name="Int. J. Syst. Evol. Microbiol.">
        <title>Description and complete genome sequence of Bradyrhizobium amphicarpaeae sp. nov., harbouring photosystem and nitrogen-fixation genes.</title>
        <authorList>
            <person name="Bromfield E.S.P."/>
            <person name="Cloutier S."/>
            <person name="Nguyen H.D.T."/>
        </authorList>
    </citation>
    <scope>NUCLEOTIDE SEQUENCE [LARGE SCALE GENOMIC DNA]</scope>
    <source>
        <strain evidence="1 2">39S1MB</strain>
    </source>
</reference>
<dbReference type="RefSeq" id="WP_094891018.1">
    <property type="nucleotide sequence ID" value="NZ_CP029426.2"/>
</dbReference>
<dbReference type="Pfam" id="PF11225">
    <property type="entry name" value="DUF3024"/>
    <property type="match status" value="1"/>
</dbReference>
<accession>A0A2U8PMM4</accession>
<organism evidence="1 2">
    <name type="scientific">Bradyrhizobium amphicarpaeae</name>
    <dbReference type="NCBI Taxonomy" id="1404768"/>
    <lineage>
        <taxon>Bacteria</taxon>
        <taxon>Pseudomonadati</taxon>
        <taxon>Pseudomonadota</taxon>
        <taxon>Alphaproteobacteria</taxon>
        <taxon>Hyphomicrobiales</taxon>
        <taxon>Nitrobacteraceae</taxon>
        <taxon>Bradyrhizobium</taxon>
    </lineage>
</organism>
<dbReference type="AlphaFoldDB" id="A0A2U8PMM4"/>
<name>A0A2U8PMM4_9BRAD</name>
<gene>
    <name evidence="1" type="ORF">CIT40_00975</name>
</gene>
<dbReference type="KEGG" id="brq:CIT40_00975"/>
<evidence type="ECO:0008006" key="3">
    <source>
        <dbReference type="Google" id="ProtNLM"/>
    </source>
</evidence>
<sequence>MNAAVLRQIDPGMPAHPNELDRRRIERALAARRRYRYVSPKVSCVAGGYLIESPCCSRNIEPDGGVIDVALLHHDAVSATWQLFRKDHGTGAWELHGVHQRLTSVTDVLNADPERVFWQ</sequence>
<evidence type="ECO:0000313" key="1">
    <source>
        <dbReference type="EMBL" id="AWL98734.1"/>
    </source>
</evidence>
<evidence type="ECO:0000313" key="2">
    <source>
        <dbReference type="Proteomes" id="UP000215884"/>
    </source>
</evidence>
<proteinExistence type="predicted"/>
<dbReference type="OrthoDB" id="7565982at2"/>
<reference evidence="1 2" key="1">
    <citation type="journal article" date="2017" name="Syst. Appl. Microbiol.">
        <title>Soybeans inoculated with root zone soils of Canadian native legumes harbour diverse and novel Bradyrhizobium spp. that possess agricultural potential.</title>
        <authorList>
            <person name="Bromfield E.S.P."/>
            <person name="Cloutier S."/>
            <person name="Tambong J.T."/>
            <person name="Tran Thi T.V."/>
        </authorList>
    </citation>
    <scope>NUCLEOTIDE SEQUENCE [LARGE SCALE GENOMIC DNA]</scope>
    <source>
        <strain evidence="1 2">39S1MB</strain>
    </source>
</reference>
<dbReference type="InterPro" id="IPR021388">
    <property type="entry name" value="DUF3024"/>
</dbReference>
<dbReference type="Proteomes" id="UP000215884">
    <property type="component" value="Chromosome"/>
</dbReference>
<dbReference type="EMBL" id="CP029426">
    <property type="protein sequence ID" value="AWL98734.1"/>
    <property type="molecule type" value="Genomic_DNA"/>
</dbReference>
<protein>
    <recommendedName>
        <fullName evidence="3">DUF3024 domain-containing protein</fullName>
    </recommendedName>
</protein>
<keyword evidence="2" id="KW-1185">Reference proteome</keyword>